<evidence type="ECO:0000313" key="2">
    <source>
        <dbReference type="Proteomes" id="UP000437562"/>
    </source>
</evidence>
<dbReference type="AlphaFoldDB" id="A0A653XF97"/>
<sequence>MLKYVERIHLCIWKKNRPSHDGLGKGTIYINLIRDGSYSKTLGNVL</sequence>
<reference evidence="1 2" key="1">
    <citation type="submission" date="2019-10" db="EMBL/GenBank/DDBJ databases">
        <authorList>
            <person name="Karimi E."/>
        </authorList>
    </citation>
    <scope>NUCLEOTIDE SEQUENCE [LARGE SCALE GENOMIC DNA]</scope>
    <source>
        <strain evidence="1">Bacillus sp. 71</strain>
    </source>
</reference>
<protein>
    <submittedName>
        <fullName evidence="1">Uncharacterized protein</fullName>
    </submittedName>
</protein>
<organism evidence="1 2">
    <name type="scientific">Bacillus mycoides</name>
    <dbReference type="NCBI Taxonomy" id="1405"/>
    <lineage>
        <taxon>Bacteria</taxon>
        <taxon>Bacillati</taxon>
        <taxon>Bacillota</taxon>
        <taxon>Bacilli</taxon>
        <taxon>Bacillales</taxon>
        <taxon>Bacillaceae</taxon>
        <taxon>Bacillus</taxon>
        <taxon>Bacillus cereus group</taxon>
    </lineage>
</organism>
<name>A0A653XF97_BACMY</name>
<gene>
    <name evidence="1" type="ORF">BACI71_30474</name>
</gene>
<dbReference type="Proteomes" id="UP000437562">
    <property type="component" value="Unassembled WGS sequence"/>
</dbReference>
<dbReference type="EMBL" id="CABWMC010000023">
    <property type="protein sequence ID" value="VXC28733.1"/>
    <property type="molecule type" value="Genomic_DNA"/>
</dbReference>
<proteinExistence type="predicted"/>
<evidence type="ECO:0000313" key="1">
    <source>
        <dbReference type="EMBL" id="VXC28733.1"/>
    </source>
</evidence>
<accession>A0A653XF97</accession>